<evidence type="ECO:0000313" key="3">
    <source>
        <dbReference type="Proteomes" id="UP001501581"/>
    </source>
</evidence>
<gene>
    <name evidence="2" type="ORF">GCM10009668_36840</name>
</gene>
<reference evidence="3" key="1">
    <citation type="journal article" date="2019" name="Int. J. Syst. Evol. Microbiol.">
        <title>The Global Catalogue of Microorganisms (GCM) 10K type strain sequencing project: providing services to taxonomists for standard genome sequencing and annotation.</title>
        <authorList>
            <consortium name="The Broad Institute Genomics Platform"/>
            <consortium name="The Broad Institute Genome Sequencing Center for Infectious Disease"/>
            <person name="Wu L."/>
            <person name="Ma J."/>
        </authorList>
    </citation>
    <scope>NUCLEOTIDE SEQUENCE [LARGE SCALE GENOMIC DNA]</scope>
    <source>
        <strain evidence="3">JCM 13008</strain>
    </source>
</reference>
<name>A0ABP4EL02_9ACTN</name>
<evidence type="ECO:0000313" key="2">
    <source>
        <dbReference type="EMBL" id="GAA1111989.1"/>
    </source>
</evidence>
<accession>A0ABP4EL02</accession>
<evidence type="ECO:0000256" key="1">
    <source>
        <dbReference type="SAM" id="MobiDB-lite"/>
    </source>
</evidence>
<feature type="region of interest" description="Disordered" evidence="1">
    <location>
        <begin position="72"/>
        <end position="94"/>
    </location>
</feature>
<keyword evidence="3" id="KW-1185">Reference proteome</keyword>
<dbReference type="EMBL" id="BAAALG010000013">
    <property type="protein sequence ID" value="GAA1111989.1"/>
    <property type="molecule type" value="Genomic_DNA"/>
</dbReference>
<proteinExistence type="predicted"/>
<organism evidence="2 3">
    <name type="scientific">Nocardioides dubius</name>
    <dbReference type="NCBI Taxonomy" id="317019"/>
    <lineage>
        <taxon>Bacteria</taxon>
        <taxon>Bacillati</taxon>
        <taxon>Actinomycetota</taxon>
        <taxon>Actinomycetes</taxon>
        <taxon>Propionibacteriales</taxon>
        <taxon>Nocardioidaceae</taxon>
        <taxon>Nocardioides</taxon>
    </lineage>
</organism>
<comment type="caution">
    <text evidence="2">The sequence shown here is derived from an EMBL/GenBank/DDBJ whole genome shotgun (WGS) entry which is preliminary data.</text>
</comment>
<protein>
    <submittedName>
        <fullName evidence="2">Uncharacterized protein</fullName>
    </submittedName>
</protein>
<sequence>MLPALLGAALPAVEPTARVERVSAAATAAAAPTRRFCMGMPFANGPESYSGHCGEGEGSAGGGWVNARWRESDGSVLGPGSGSSKSRVVATIRR</sequence>
<dbReference type="Proteomes" id="UP001501581">
    <property type="component" value="Unassembled WGS sequence"/>
</dbReference>